<dbReference type="EMBL" id="JACIJI010000004">
    <property type="protein sequence ID" value="MBB5719450.1"/>
    <property type="molecule type" value="Genomic_DNA"/>
</dbReference>
<evidence type="ECO:0000313" key="1">
    <source>
        <dbReference type="EMBL" id="MBB5719450.1"/>
    </source>
</evidence>
<dbReference type="Gene3D" id="1.10.150.240">
    <property type="entry name" value="Putative phosphatase, domain 2"/>
    <property type="match status" value="1"/>
</dbReference>
<dbReference type="GO" id="GO:0008967">
    <property type="term" value="F:phosphoglycolate phosphatase activity"/>
    <property type="evidence" value="ECO:0007669"/>
    <property type="project" value="UniProtKB-EC"/>
</dbReference>
<dbReference type="SFLD" id="SFLDS00003">
    <property type="entry name" value="Haloacid_Dehalogenase"/>
    <property type="match status" value="1"/>
</dbReference>
<dbReference type="SFLD" id="SFLDG01135">
    <property type="entry name" value="C1.5.6:_HAD__Beta-PGM__Phospha"/>
    <property type="match status" value="1"/>
</dbReference>
<dbReference type="GO" id="GO:0005829">
    <property type="term" value="C:cytosol"/>
    <property type="evidence" value="ECO:0007669"/>
    <property type="project" value="TreeGrafter"/>
</dbReference>
<organism evidence="1 2">
    <name type="scientific">Stakelama sediminis</name>
    <dbReference type="NCBI Taxonomy" id="463200"/>
    <lineage>
        <taxon>Bacteria</taxon>
        <taxon>Pseudomonadati</taxon>
        <taxon>Pseudomonadota</taxon>
        <taxon>Alphaproteobacteria</taxon>
        <taxon>Sphingomonadales</taxon>
        <taxon>Sphingomonadaceae</taxon>
        <taxon>Stakelama</taxon>
    </lineage>
</organism>
<protein>
    <submittedName>
        <fullName evidence="1">Phosphoglycolate phosphatase</fullName>
        <ecNumber evidence="1">3.1.3.18</ecNumber>
    </submittedName>
</protein>
<dbReference type="SUPFAM" id="SSF56784">
    <property type="entry name" value="HAD-like"/>
    <property type="match status" value="1"/>
</dbReference>
<dbReference type="RefSeq" id="WP_184004197.1">
    <property type="nucleotide sequence ID" value="NZ_BAABIF010000001.1"/>
</dbReference>
<dbReference type="InterPro" id="IPR006439">
    <property type="entry name" value="HAD-SF_hydro_IA"/>
</dbReference>
<dbReference type="AlphaFoldDB" id="A0A840Z142"/>
<dbReference type="SFLD" id="SFLDG01129">
    <property type="entry name" value="C1.5:_HAD__Beta-PGM__Phosphata"/>
    <property type="match status" value="1"/>
</dbReference>
<proteinExistence type="predicted"/>
<dbReference type="InterPro" id="IPR041492">
    <property type="entry name" value="HAD_2"/>
</dbReference>
<sequence length="220" mass="23169">MTTKLALFDCDGTLVDSQANICIAMEAAFGDAGLPCPDRAVIRRIVGLSLVEAVAQLLPDADTALHTAIAGEYKNQFVKLRSTGGMLAEPLYDGIADTLTALEDQGWLLGVATGKSDRGLNIILDHHGLKSRFVTLQTADRHPSKPHPSMIETAMADAGASPETTVMIGDTSFDMIMAVAAGVHPLGVAWGYHAPDELAEAGARHVAGHAREIAPHLEAL</sequence>
<comment type="caution">
    <text evidence="1">The sequence shown here is derived from an EMBL/GenBank/DDBJ whole genome shotgun (WGS) entry which is preliminary data.</text>
</comment>
<dbReference type="InterPro" id="IPR050155">
    <property type="entry name" value="HAD-like_hydrolase_sf"/>
</dbReference>
<accession>A0A840Z142</accession>
<dbReference type="PANTHER" id="PTHR43434">
    <property type="entry name" value="PHOSPHOGLYCOLATE PHOSPHATASE"/>
    <property type="match status" value="1"/>
</dbReference>
<name>A0A840Z142_9SPHN</name>
<dbReference type="InterPro" id="IPR023214">
    <property type="entry name" value="HAD_sf"/>
</dbReference>
<gene>
    <name evidence="1" type="ORF">FHR23_002391</name>
</gene>
<dbReference type="Pfam" id="PF13419">
    <property type="entry name" value="HAD_2"/>
    <property type="match status" value="1"/>
</dbReference>
<keyword evidence="1" id="KW-0378">Hydrolase</keyword>
<keyword evidence="2" id="KW-1185">Reference proteome</keyword>
<dbReference type="InterPro" id="IPR036412">
    <property type="entry name" value="HAD-like_sf"/>
</dbReference>
<dbReference type="NCBIfam" id="TIGR01549">
    <property type="entry name" value="HAD-SF-IA-v1"/>
    <property type="match status" value="1"/>
</dbReference>
<dbReference type="Gene3D" id="3.40.50.1000">
    <property type="entry name" value="HAD superfamily/HAD-like"/>
    <property type="match status" value="1"/>
</dbReference>
<dbReference type="PANTHER" id="PTHR43434:SF24">
    <property type="entry name" value="HYDROLASE-RELATED"/>
    <property type="match status" value="1"/>
</dbReference>
<evidence type="ECO:0000313" key="2">
    <source>
        <dbReference type="Proteomes" id="UP000554342"/>
    </source>
</evidence>
<dbReference type="EC" id="3.1.3.18" evidence="1"/>
<dbReference type="InterPro" id="IPR023198">
    <property type="entry name" value="PGP-like_dom2"/>
</dbReference>
<dbReference type="GO" id="GO:0006281">
    <property type="term" value="P:DNA repair"/>
    <property type="evidence" value="ECO:0007669"/>
    <property type="project" value="TreeGrafter"/>
</dbReference>
<dbReference type="Proteomes" id="UP000554342">
    <property type="component" value="Unassembled WGS sequence"/>
</dbReference>
<reference evidence="1 2" key="1">
    <citation type="submission" date="2020-08" db="EMBL/GenBank/DDBJ databases">
        <title>Genomic Encyclopedia of Type Strains, Phase IV (KMG-IV): sequencing the most valuable type-strain genomes for metagenomic binning, comparative biology and taxonomic classification.</title>
        <authorList>
            <person name="Goeker M."/>
        </authorList>
    </citation>
    <scope>NUCLEOTIDE SEQUENCE [LARGE SCALE GENOMIC DNA]</scope>
    <source>
        <strain evidence="1 2">DSM 27203</strain>
    </source>
</reference>